<accession>A0A9D9H1Q1</accession>
<protein>
    <submittedName>
        <fullName evidence="1">Uncharacterized protein</fullName>
    </submittedName>
</protein>
<dbReference type="Proteomes" id="UP000823612">
    <property type="component" value="Unassembled WGS sequence"/>
</dbReference>
<reference evidence="1" key="2">
    <citation type="journal article" date="2021" name="PeerJ">
        <title>Extensive microbial diversity within the chicken gut microbiome revealed by metagenomics and culture.</title>
        <authorList>
            <person name="Gilroy R."/>
            <person name="Ravi A."/>
            <person name="Getino M."/>
            <person name="Pursley I."/>
            <person name="Horton D.L."/>
            <person name="Alikhan N.F."/>
            <person name="Baker D."/>
            <person name="Gharbi K."/>
            <person name="Hall N."/>
            <person name="Watson M."/>
            <person name="Adriaenssens E.M."/>
            <person name="Foster-Nyarko E."/>
            <person name="Jarju S."/>
            <person name="Secka A."/>
            <person name="Antonio M."/>
            <person name="Oren A."/>
            <person name="Chaudhuri R.R."/>
            <person name="La Ragione R."/>
            <person name="Hildebrand F."/>
            <person name="Pallen M.J."/>
        </authorList>
    </citation>
    <scope>NUCLEOTIDE SEQUENCE</scope>
    <source>
        <strain evidence="1">2889</strain>
    </source>
</reference>
<evidence type="ECO:0000313" key="1">
    <source>
        <dbReference type="EMBL" id="MBO8433071.1"/>
    </source>
</evidence>
<comment type="caution">
    <text evidence="1">The sequence shown here is derived from an EMBL/GenBank/DDBJ whole genome shotgun (WGS) entry which is preliminary data.</text>
</comment>
<dbReference type="AlphaFoldDB" id="A0A9D9H1Q1"/>
<gene>
    <name evidence="1" type="ORF">IAB08_07245</name>
</gene>
<evidence type="ECO:0000313" key="2">
    <source>
        <dbReference type="Proteomes" id="UP000823612"/>
    </source>
</evidence>
<name>A0A9D9H1Q1_9BACT</name>
<organism evidence="1 2">
    <name type="scientific">Candidatus Pullibacteroides excrementavium</name>
    <dbReference type="NCBI Taxonomy" id="2840905"/>
    <lineage>
        <taxon>Bacteria</taxon>
        <taxon>Pseudomonadati</taxon>
        <taxon>Bacteroidota</taxon>
        <taxon>Bacteroidia</taxon>
        <taxon>Bacteroidales</taxon>
        <taxon>Candidatus Pullibacteroides</taxon>
    </lineage>
</organism>
<sequence length="78" mass="8163">MSNWKIVRLDSCQNGQRTAEIEPVNGGANAEVSISEQNGAVHVIPVATPKSSSVASTFAEIPVGKTVATLQVGDIISW</sequence>
<proteinExistence type="predicted"/>
<reference evidence="1" key="1">
    <citation type="submission" date="2020-10" db="EMBL/GenBank/DDBJ databases">
        <authorList>
            <person name="Gilroy R."/>
        </authorList>
    </citation>
    <scope>NUCLEOTIDE SEQUENCE</scope>
    <source>
        <strain evidence="1">2889</strain>
    </source>
</reference>
<dbReference type="EMBL" id="JADIMZ010000108">
    <property type="protein sequence ID" value="MBO8433071.1"/>
    <property type="molecule type" value="Genomic_DNA"/>
</dbReference>